<proteinExistence type="predicted"/>
<reference evidence="2 3" key="1">
    <citation type="submission" date="2024-05" db="EMBL/GenBank/DDBJ databases">
        <title>Genome sequencing and assembly of Indian major carp, Cirrhinus mrigala (Hamilton, 1822).</title>
        <authorList>
            <person name="Mohindra V."/>
            <person name="Chowdhury L.M."/>
            <person name="Lal K."/>
            <person name="Jena J.K."/>
        </authorList>
    </citation>
    <scope>NUCLEOTIDE SEQUENCE [LARGE SCALE GENOMIC DNA]</scope>
    <source>
        <strain evidence="2">CM1030</strain>
        <tissue evidence="2">Blood</tissue>
    </source>
</reference>
<dbReference type="AlphaFoldDB" id="A0ABD0PAY1"/>
<feature type="compositionally biased region" description="Basic and acidic residues" evidence="1">
    <location>
        <begin position="1"/>
        <end position="12"/>
    </location>
</feature>
<organism evidence="2 3">
    <name type="scientific">Cirrhinus mrigala</name>
    <name type="common">Mrigala</name>
    <dbReference type="NCBI Taxonomy" id="683832"/>
    <lineage>
        <taxon>Eukaryota</taxon>
        <taxon>Metazoa</taxon>
        <taxon>Chordata</taxon>
        <taxon>Craniata</taxon>
        <taxon>Vertebrata</taxon>
        <taxon>Euteleostomi</taxon>
        <taxon>Actinopterygii</taxon>
        <taxon>Neopterygii</taxon>
        <taxon>Teleostei</taxon>
        <taxon>Ostariophysi</taxon>
        <taxon>Cypriniformes</taxon>
        <taxon>Cyprinidae</taxon>
        <taxon>Labeoninae</taxon>
        <taxon>Labeonini</taxon>
        <taxon>Cirrhinus</taxon>
    </lineage>
</organism>
<gene>
    <name evidence="2" type="ORF">M9458_031346</name>
</gene>
<dbReference type="Proteomes" id="UP001529510">
    <property type="component" value="Unassembled WGS sequence"/>
</dbReference>
<protein>
    <submittedName>
        <fullName evidence="2">Uncharacterized protein</fullName>
    </submittedName>
</protein>
<sequence length="74" mass="8377">MTSDRHAARTESFRTASSDPSPVPHPSGPSRETRTRWLTDPRSPEQPAREIYGRPSPRRSTGTISLTAFFSRYM</sequence>
<evidence type="ECO:0000313" key="3">
    <source>
        <dbReference type="Proteomes" id="UP001529510"/>
    </source>
</evidence>
<accession>A0ABD0PAY1</accession>
<dbReference type="EMBL" id="JAMKFB020000016">
    <property type="protein sequence ID" value="KAL0171035.1"/>
    <property type="molecule type" value="Genomic_DNA"/>
</dbReference>
<evidence type="ECO:0000313" key="2">
    <source>
        <dbReference type="EMBL" id="KAL0171035.1"/>
    </source>
</evidence>
<name>A0ABD0PAY1_CIRMR</name>
<keyword evidence="3" id="KW-1185">Reference proteome</keyword>
<evidence type="ECO:0000256" key="1">
    <source>
        <dbReference type="SAM" id="MobiDB-lite"/>
    </source>
</evidence>
<comment type="caution">
    <text evidence="2">The sequence shown here is derived from an EMBL/GenBank/DDBJ whole genome shotgun (WGS) entry which is preliminary data.</text>
</comment>
<feature type="region of interest" description="Disordered" evidence="1">
    <location>
        <begin position="1"/>
        <end position="63"/>
    </location>
</feature>
<feature type="non-terminal residue" evidence="2">
    <location>
        <position position="74"/>
    </location>
</feature>
<feature type="compositionally biased region" description="Basic and acidic residues" evidence="1">
    <location>
        <begin position="31"/>
        <end position="52"/>
    </location>
</feature>